<dbReference type="SMART" id="SM00060">
    <property type="entry name" value="FN3"/>
    <property type="match status" value="3"/>
</dbReference>
<dbReference type="Proteomes" id="UP001066276">
    <property type="component" value="Chromosome 7"/>
</dbReference>
<dbReference type="PANTHER" id="PTHR46708">
    <property type="entry name" value="TENASCIN"/>
    <property type="match status" value="1"/>
</dbReference>
<evidence type="ECO:0000313" key="5">
    <source>
        <dbReference type="EMBL" id="KAJ1131476.1"/>
    </source>
</evidence>
<feature type="transmembrane region" description="Helical" evidence="3">
    <location>
        <begin position="430"/>
        <end position="451"/>
    </location>
</feature>
<keyword evidence="6" id="KW-1185">Reference proteome</keyword>
<dbReference type="InterPro" id="IPR013783">
    <property type="entry name" value="Ig-like_fold"/>
</dbReference>
<evidence type="ECO:0000256" key="1">
    <source>
        <dbReference type="ARBA" id="ARBA00022737"/>
    </source>
</evidence>
<dbReference type="EMBL" id="JANPWB010000011">
    <property type="protein sequence ID" value="KAJ1131476.1"/>
    <property type="molecule type" value="Genomic_DNA"/>
</dbReference>
<evidence type="ECO:0000259" key="4">
    <source>
        <dbReference type="PROSITE" id="PS50853"/>
    </source>
</evidence>
<keyword evidence="3" id="KW-0472">Membrane</keyword>
<feature type="region of interest" description="Disordered" evidence="2">
    <location>
        <begin position="459"/>
        <end position="478"/>
    </location>
</feature>
<keyword evidence="3" id="KW-0812">Transmembrane</keyword>
<dbReference type="CDD" id="cd00063">
    <property type="entry name" value="FN3"/>
    <property type="match status" value="2"/>
</dbReference>
<comment type="caution">
    <text evidence="5">The sequence shown here is derived from an EMBL/GenBank/DDBJ whole genome shotgun (WGS) entry which is preliminary data.</text>
</comment>
<gene>
    <name evidence="5" type="ORF">NDU88_009813</name>
</gene>
<dbReference type="Pfam" id="PF00041">
    <property type="entry name" value="fn3"/>
    <property type="match status" value="2"/>
</dbReference>
<evidence type="ECO:0000313" key="6">
    <source>
        <dbReference type="Proteomes" id="UP001066276"/>
    </source>
</evidence>
<protein>
    <recommendedName>
        <fullName evidence="4">Fibronectin type-III domain-containing protein</fullName>
    </recommendedName>
</protein>
<keyword evidence="1" id="KW-0677">Repeat</keyword>
<sequence length="478" mass="52943">MQPQNRATTDEKNCSRLQPFPAPCFALHTFRLLTLATAVSCLSVRVDAAVEFTSFAISVAPIDCRSLHWERNETTITVRKHSSFDNIIVLPLLAASSAGHVTPHVDVILVSGLDPGCPYNISVWKAGYQVCSIILYTVPNPPENISGSSISEGGLLLLWTAPDDINKDLYWYAVSWESQNYPQGNQTAFIQGTSLYLWSLNPGNLYLVTISSFLDDVGSAATPGYIQTLPQTPNSLTVDAVNSSSASVSWKLTLQNMSVVSGFQIRTYVENTTEEAEINIENPNTTRYIIEKLSPSTNYTFELRSFAINRLSLTAPGRRKQHGVREESMVLTYSESIFQPAETELGPARFSCYKPSGGYTLSVHIECPLKPFSGLWVLVDGNYTAYTQTCVEVLVNDLQPAHKYQISVELMLQNKTILSPSLTCETDTTGMLIAIVLGVLLPTVLIGWLVFHKHRKRRRTKARRPGPEPDLSLEMTNL</sequence>
<keyword evidence="3" id="KW-1133">Transmembrane helix</keyword>
<organism evidence="5 6">
    <name type="scientific">Pleurodeles waltl</name>
    <name type="common">Iberian ribbed newt</name>
    <dbReference type="NCBI Taxonomy" id="8319"/>
    <lineage>
        <taxon>Eukaryota</taxon>
        <taxon>Metazoa</taxon>
        <taxon>Chordata</taxon>
        <taxon>Craniata</taxon>
        <taxon>Vertebrata</taxon>
        <taxon>Euteleostomi</taxon>
        <taxon>Amphibia</taxon>
        <taxon>Batrachia</taxon>
        <taxon>Caudata</taxon>
        <taxon>Salamandroidea</taxon>
        <taxon>Salamandridae</taxon>
        <taxon>Pleurodelinae</taxon>
        <taxon>Pleurodeles</taxon>
    </lineage>
</organism>
<name>A0AAV7PTH5_PLEWA</name>
<dbReference type="InterPro" id="IPR003961">
    <property type="entry name" value="FN3_dom"/>
</dbReference>
<dbReference type="InterPro" id="IPR050991">
    <property type="entry name" value="ECM_Regulatory_Proteins"/>
</dbReference>
<dbReference type="AlphaFoldDB" id="A0AAV7PTH5"/>
<dbReference type="InterPro" id="IPR036116">
    <property type="entry name" value="FN3_sf"/>
</dbReference>
<reference evidence="5" key="1">
    <citation type="journal article" date="2022" name="bioRxiv">
        <title>Sequencing and chromosome-scale assembly of the giantPleurodeles waltlgenome.</title>
        <authorList>
            <person name="Brown T."/>
            <person name="Elewa A."/>
            <person name="Iarovenko S."/>
            <person name="Subramanian E."/>
            <person name="Araus A.J."/>
            <person name="Petzold A."/>
            <person name="Susuki M."/>
            <person name="Suzuki K.-i.T."/>
            <person name="Hayashi T."/>
            <person name="Toyoda A."/>
            <person name="Oliveira C."/>
            <person name="Osipova E."/>
            <person name="Leigh N.D."/>
            <person name="Simon A."/>
            <person name="Yun M.H."/>
        </authorList>
    </citation>
    <scope>NUCLEOTIDE SEQUENCE</scope>
    <source>
        <strain evidence="5">20211129_DDA</strain>
        <tissue evidence="5">Liver</tissue>
    </source>
</reference>
<dbReference type="Gene3D" id="2.60.40.10">
    <property type="entry name" value="Immunoglobulins"/>
    <property type="match status" value="2"/>
</dbReference>
<evidence type="ECO:0000256" key="3">
    <source>
        <dbReference type="SAM" id="Phobius"/>
    </source>
</evidence>
<dbReference type="SUPFAM" id="SSF49265">
    <property type="entry name" value="Fibronectin type III"/>
    <property type="match status" value="1"/>
</dbReference>
<feature type="domain" description="Fibronectin type-III" evidence="4">
    <location>
        <begin position="233"/>
        <end position="327"/>
    </location>
</feature>
<accession>A0AAV7PTH5</accession>
<dbReference type="PROSITE" id="PS50853">
    <property type="entry name" value="FN3"/>
    <property type="match status" value="2"/>
</dbReference>
<proteinExistence type="predicted"/>
<dbReference type="PANTHER" id="PTHR46708:SF2">
    <property type="entry name" value="FIBRONECTIN TYPE-III DOMAIN-CONTAINING PROTEIN"/>
    <property type="match status" value="1"/>
</dbReference>
<feature type="domain" description="Fibronectin type-III" evidence="4">
    <location>
        <begin position="141"/>
        <end position="232"/>
    </location>
</feature>
<evidence type="ECO:0000256" key="2">
    <source>
        <dbReference type="SAM" id="MobiDB-lite"/>
    </source>
</evidence>